<dbReference type="GO" id="GO:0031297">
    <property type="term" value="P:replication fork processing"/>
    <property type="evidence" value="ECO:0007669"/>
    <property type="project" value="InterPro"/>
</dbReference>
<dbReference type="InterPro" id="IPR029425">
    <property type="entry name" value="MMS22L_N"/>
</dbReference>
<organism evidence="13 14">
    <name type="scientific">Rhynocoris fuscipes</name>
    <dbReference type="NCBI Taxonomy" id="488301"/>
    <lineage>
        <taxon>Eukaryota</taxon>
        <taxon>Metazoa</taxon>
        <taxon>Ecdysozoa</taxon>
        <taxon>Arthropoda</taxon>
        <taxon>Hexapoda</taxon>
        <taxon>Insecta</taxon>
        <taxon>Pterygota</taxon>
        <taxon>Neoptera</taxon>
        <taxon>Paraneoptera</taxon>
        <taxon>Hemiptera</taxon>
        <taxon>Heteroptera</taxon>
        <taxon>Panheteroptera</taxon>
        <taxon>Cimicomorpha</taxon>
        <taxon>Reduviidae</taxon>
        <taxon>Harpactorinae</taxon>
        <taxon>Harpactorini</taxon>
        <taxon>Rhynocoris</taxon>
    </lineage>
</organism>
<evidence type="ECO:0000256" key="7">
    <source>
        <dbReference type="ARBA" id="ARBA00022853"/>
    </source>
</evidence>
<evidence type="ECO:0000256" key="2">
    <source>
        <dbReference type="ARBA" id="ARBA00004286"/>
    </source>
</evidence>
<dbReference type="InterPro" id="IPR029424">
    <property type="entry name" value="MMS22L_C"/>
</dbReference>
<protein>
    <recommendedName>
        <fullName evidence="4">Protein MMS22-like</fullName>
    </recommendedName>
    <alternativeName>
        <fullName evidence="10">Methyl methanesulfonate-sensitivity protein 22-like</fullName>
    </alternativeName>
</protein>
<evidence type="ECO:0000256" key="10">
    <source>
        <dbReference type="ARBA" id="ARBA00033326"/>
    </source>
</evidence>
<keyword evidence="9" id="KW-0539">Nucleus</keyword>
<evidence type="ECO:0000259" key="12">
    <source>
        <dbReference type="Pfam" id="PF14911"/>
    </source>
</evidence>
<name>A0AAW1CWT7_9HEMI</name>
<feature type="domain" description="Protein MMS22-like N-terminal" evidence="11">
    <location>
        <begin position="5"/>
        <end position="190"/>
    </location>
</feature>
<keyword evidence="8" id="KW-0234">DNA repair</keyword>
<dbReference type="PANTHER" id="PTHR28547">
    <property type="entry name" value="PROTEIN MMS22-LIKE"/>
    <property type="match status" value="1"/>
</dbReference>
<evidence type="ECO:0000313" key="14">
    <source>
        <dbReference type="Proteomes" id="UP001461498"/>
    </source>
</evidence>
<feature type="domain" description="MMS22-like C-terminal" evidence="12">
    <location>
        <begin position="312"/>
        <end position="683"/>
    </location>
</feature>
<dbReference type="GO" id="GO:0006325">
    <property type="term" value="P:chromatin organization"/>
    <property type="evidence" value="ECO:0007669"/>
    <property type="project" value="UniProtKB-KW"/>
</dbReference>
<evidence type="ECO:0000256" key="9">
    <source>
        <dbReference type="ARBA" id="ARBA00023242"/>
    </source>
</evidence>
<evidence type="ECO:0000256" key="4">
    <source>
        <dbReference type="ARBA" id="ARBA00021061"/>
    </source>
</evidence>
<keyword evidence="7" id="KW-0156">Chromatin regulator</keyword>
<dbReference type="GO" id="GO:0043596">
    <property type="term" value="C:nuclear replication fork"/>
    <property type="evidence" value="ECO:0007669"/>
    <property type="project" value="TreeGrafter"/>
</dbReference>
<evidence type="ECO:0000256" key="3">
    <source>
        <dbReference type="ARBA" id="ARBA00006585"/>
    </source>
</evidence>
<proteinExistence type="inferred from homology"/>
<evidence type="ECO:0000256" key="8">
    <source>
        <dbReference type="ARBA" id="ARBA00023204"/>
    </source>
</evidence>
<evidence type="ECO:0000256" key="5">
    <source>
        <dbReference type="ARBA" id="ARBA00022454"/>
    </source>
</evidence>
<reference evidence="13 14" key="1">
    <citation type="submission" date="2022-12" db="EMBL/GenBank/DDBJ databases">
        <title>Chromosome-level genome assembly of true bugs.</title>
        <authorList>
            <person name="Ma L."/>
            <person name="Li H."/>
        </authorList>
    </citation>
    <scope>NUCLEOTIDE SEQUENCE [LARGE SCALE GENOMIC DNA]</scope>
    <source>
        <strain evidence="13">Lab_2022b</strain>
    </source>
</reference>
<keyword evidence="6" id="KW-0227">DNA damage</keyword>
<comment type="caution">
    <text evidence="13">The sequence shown here is derived from an EMBL/GenBank/DDBJ whole genome shotgun (WGS) entry which is preliminary data.</text>
</comment>
<dbReference type="EMBL" id="JAPXFL010000008">
    <property type="protein sequence ID" value="KAK9502253.1"/>
    <property type="molecule type" value="Genomic_DNA"/>
</dbReference>
<gene>
    <name evidence="13" type="ORF">O3M35_011056</name>
</gene>
<evidence type="ECO:0000259" key="11">
    <source>
        <dbReference type="Pfam" id="PF14910"/>
    </source>
</evidence>
<dbReference type="InterPro" id="IPR042320">
    <property type="entry name" value="MMS22-like"/>
</dbReference>
<dbReference type="Pfam" id="PF14911">
    <property type="entry name" value="MMS22L_C"/>
    <property type="match status" value="1"/>
</dbReference>
<accession>A0AAW1CWT7</accession>
<dbReference type="Proteomes" id="UP001461498">
    <property type="component" value="Unassembled WGS sequence"/>
</dbReference>
<keyword evidence="14" id="KW-1185">Reference proteome</keyword>
<comment type="similarity">
    <text evidence="3">Belongs to the MMS22 family. MMS22L subfamily.</text>
</comment>
<evidence type="ECO:0000256" key="6">
    <source>
        <dbReference type="ARBA" id="ARBA00022763"/>
    </source>
</evidence>
<evidence type="ECO:0000313" key="13">
    <source>
        <dbReference type="EMBL" id="KAK9502253.1"/>
    </source>
</evidence>
<sequence>MNSVRDSFQHFLRILGLYLLKTKDEPRHWRLIKARIFTKLSPSNIANLSQIGEYHFISLFLTLALTLGYGQVGNKMIELGTLAKSNSGGATSIEFIKGQLAFVLVILENGGNAENALKPVVEYVNRLSFLEHNDTLRLFAETVQDIFQSYDNLTLGQHVLIDIWMAKYLSSSTNSDSSKLLSAVLRVITRQKLLPTFQKPEQEFLLFIDKLWSQLEPYLGSTVVIPQISVPYEASDIAAALASQYLSTGKQEKFKNIFAIFLHNEISDIKLIRGFLCRFIDNFGMNEILPGYNKIIIKAWLRCCFLSAKHDDEIRELTTFISTLPDVKYLFEGSEETLASSDEPLLMFFMCLQNKFIRLEGIYEKQSLREKFLSYVDGMENWIKPVISHPRNHEQIKILFCAVGNMFRLIAPLLYIKSKPNTILQQLIDQLLLPFSVHNPETKVHENIISAVKLNLHLFIQGLMQLSPNEDHYILRTLKELITVYIPRCTNLSNNILLAQTSFSLIGEFRTFDNKLKTFILSTVCNSFLKRKSRRPTNQAIFGVTFIKEIMILHGKYESIFSDLITCTFERICDVIMYCETTHPVYKMAKDIIKLYLNSNALRINNAILDEVSGALTLLANENLAWSSRQMFDLLIFISLEAPDIVMNFLPKLQELIKEVELKRGVGFDRTLRSGYEKIEQTLNSLTKEMM</sequence>
<dbReference type="Pfam" id="PF14910">
    <property type="entry name" value="MMS22L_N"/>
    <property type="match status" value="1"/>
</dbReference>
<dbReference type="GO" id="GO:0000724">
    <property type="term" value="P:double-strand break repair via homologous recombination"/>
    <property type="evidence" value="ECO:0007669"/>
    <property type="project" value="InterPro"/>
</dbReference>
<dbReference type="AlphaFoldDB" id="A0AAW1CWT7"/>
<comment type="subcellular location">
    <subcellularLocation>
        <location evidence="2">Chromosome</location>
    </subcellularLocation>
    <subcellularLocation>
        <location evidence="1">Nucleus</location>
    </subcellularLocation>
</comment>
<evidence type="ECO:0000256" key="1">
    <source>
        <dbReference type="ARBA" id="ARBA00004123"/>
    </source>
</evidence>
<keyword evidence="5" id="KW-0158">Chromosome</keyword>
<dbReference type="PANTHER" id="PTHR28547:SF1">
    <property type="entry name" value="PROTEIN MMS22-LIKE"/>
    <property type="match status" value="1"/>
</dbReference>